<organism evidence="4 5">
    <name type="scientific">Niastella populi</name>
    <dbReference type="NCBI Taxonomy" id="550983"/>
    <lineage>
        <taxon>Bacteria</taxon>
        <taxon>Pseudomonadati</taxon>
        <taxon>Bacteroidota</taxon>
        <taxon>Chitinophagia</taxon>
        <taxon>Chitinophagales</taxon>
        <taxon>Chitinophagaceae</taxon>
        <taxon>Niastella</taxon>
    </lineage>
</organism>
<evidence type="ECO:0000256" key="2">
    <source>
        <dbReference type="ARBA" id="ARBA00023315"/>
    </source>
</evidence>
<comment type="caution">
    <text evidence="4">The sequence shown here is derived from an EMBL/GenBank/DDBJ whole genome shotgun (WGS) entry which is preliminary data.</text>
</comment>
<dbReference type="PANTHER" id="PTHR43877">
    <property type="entry name" value="AMINOALKYLPHOSPHONATE N-ACETYLTRANSFERASE-RELATED-RELATED"/>
    <property type="match status" value="1"/>
</dbReference>
<evidence type="ECO:0000313" key="4">
    <source>
        <dbReference type="EMBL" id="OQP51919.1"/>
    </source>
</evidence>
<evidence type="ECO:0000313" key="5">
    <source>
        <dbReference type="Proteomes" id="UP000192276"/>
    </source>
</evidence>
<dbReference type="AlphaFoldDB" id="A0A1V9F0N5"/>
<dbReference type="SUPFAM" id="SSF55729">
    <property type="entry name" value="Acyl-CoA N-acyltransferases (Nat)"/>
    <property type="match status" value="1"/>
</dbReference>
<dbReference type="GO" id="GO:0016747">
    <property type="term" value="F:acyltransferase activity, transferring groups other than amino-acyl groups"/>
    <property type="evidence" value="ECO:0007669"/>
    <property type="project" value="InterPro"/>
</dbReference>
<dbReference type="Pfam" id="PF00583">
    <property type="entry name" value="Acetyltransf_1"/>
    <property type="match status" value="1"/>
</dbReference>
<evidence type="ECO:0000256" key="1">
    <source>
        <dbReference type="ARBA" id="ARBA00022679"/>
    </source>
</evidence>
<gene>
    <name evidence="4" type="ORF">A4R26_29170</name>
</gene>
<reference evidence="5" key="1">
    <citation type="submission" date="2016-04" db="EMBL/GenBank/DDBJ databases">
        <authorList>
            <person name="Chen L."/>
            <person name="Zhuang W."/>
            <person name="Wang G."/>
        </authorList>
    </citation>
    <scope>NUCLEOTIDE SEQUENCE [LARGE SCALE GENOMIC DNA]</scope>
    <source>
        <strain evidence="5">208</strain>
    </source>
</reference>
<dbReference type="InterPro" id="IPR016181">
    <property type="entry name" value="Acyl_CoA_acyltransferase"/>
</dbReference>
<sequence>MQFREALITDIPQMSAVRMAVKENALSNPQLVTEQDYADYLSQRGKGWVCEVDGKLVGFAIADLVKHNVWALFILPEYEGQGIGRELLIALLDWYYNETHETIWLSTAPDTRAANFYRSFGFKETDKMPNGELKFELTADDWGV</sequence>
<accession>A0A1V9F0N5</accession>
<dbReference type="CDD" id="cd04301">
    <property type="entry name" value="NAT_SF"/>
    <property type="match status" value="1"/>
</dbReference>
<keyword evidence="1 4" id="KW-0808">Transferase</keyword>
<evidence type="ECO:0000259" key="3">
    <source>
        <dbReference type="PROSITE" id="PS51186"/>
    </source>
</evidence>
<keyword evidence="5" id="KW-1185">Reference proteome</keyword>
<name>A0A1V9F0N5_9BACT</name>
<dbReference type="InterPro" id="IPR000182">
    <property type="entry name" value="GNAT_dom"/>
</dbReference>
<dbReference type="PROSITE" id="PS51186">
    <property type="entry name" value="GNAT"/>
    <property type="match status" value="1"/>
</dbReference>
<keyword evidence="2" id="KW-0012">Acyltransferase</keyword>
<proteinExistence type="predicted"/>
<dbReference type="OrthoDB" id="7356080at2"/>
<dbReference type="STRING" id="550983.A4R26_29170"/>
<dbReference type="InterPro" id="IPR050832">
    <property type="entry name" value="Bact_Acetyltransf"/>
</dbReference>
<dbReference type="Proteomes" id="UP000192276">
    <property type="component" value="Unassembled WGS sequence"/>
</dbReference>
<feature type="domain" description="N-acetyltransferase" evidence="3">
    <location>
        <begin position="1"/>
        <end position="140"/>
    </location>
</feature>
<protein>
    <submittedName>
        <fullName evidence="4">GNAT family N-acetyltransferase</fullName>
    </submittedName>
</protein>
<dbReference type="EMBL" id="LWBP01000216">
    <property type="protein sequence ID" value="OQP51919.1"/>
    <property type="molecule type" value="Genomic_DNA"/>
</dbReference>
<dbReference type="Gene3D" id="3.40.630.30">
    <property type="match status" value="1"/>
</dbReference>